<evidence type="ECO:0000256" key="3">
    <source>
        <dbReference type="ARBA" id="ARBA00022723"/>
    </source>
</evidence>
<dbReference type="SUPFAM" id="SSF56014">
    <property type="entry name" value="Nitrite and sulphite reductase 4Fe-4S domain-like"/>
    <property type="match status" value="1"/>
</dbReference>
<dbReference type="SUPFAM" id="SSF55124">
    <property type="entry name" value="Nitrite/Sulfite reductase N-terminal domain-like"/>
    <property type="match status" value="1"/>
</dbReference>
<evidence type="ECO:0000256" key="5">
    <source>
        <dbReference type="ARBA" id="ARBA00023004"/>
    </source>
</evidence>
<dbReference type="Gene3D" id="3.90.480.20">
    <property type="match status" value="1"/>
</dbReference>
<reference evidence="9 10" key="1">
    <citation type="submission" date="2023-05" db="EMBL/GenBank/DDBJ databases">
        <title>Pseudodonghicola sp. nov.</title>
        <authorList>
            <person name="Huang J."/>
        </authorList>
    </citation>
    <scope>NUCLEOTIDE SEQUENCE [LARGE SCALE GENOMIC DNA]</scope>
    <source>
        <strain evidence="9 10">IC7</strain>
    </source>
</reference>
<evidence type="ECO:0000256" key="1">
    <source>
        <dbReference type="ARBA" id="ARBA00022485"/>
    </source>
</evidence>
<evidence type="ECO:0000256" key="7">
    <source>
        <dbReference type="SAM" id="MobiDB-lite"/>
    </source>
</evidence>
<accession>A0ABT7F1E1</accession>
<dbReference type="InterPro" id="IPR005117">
    <property type="entry name" value="NiRdtase/SiRdtase_haem-b_fer"/>
</dbReference>
<keyword evidence="4 9" id="KW-0560">Oxidoreductase</keyword>
<organism evidence="9 10">
    <name type="scientific">Pseudodonghicola flavimaris</name>
    <dbReference type="NCBI Taxonomy" id="3050036"/>
    <lineage>
        <taxon>Bacteria</taxon>
        <taxon>Pseudomonadati</taxon>
        <taxon>Pseudomonadota</taxon>
        <taxon>Alphaproteobacteria</taxon>
        <taxon>Rhodobacterales</taxon>
        <taxon>Paracoccaceae</taxon>
        <taxon>Pseudodonghicola</taxon>
    </lineage>
</organism>
<dbReference type="InterPro" id="IPR036136">
    <property type="entry name" value="Nit/Sulf_reduc_fer-like_dom_sf"/>
</dbReference>
<gene>
    <name evidence="9" type="primary">cobG</name>
    <name evidence="9" type="ORF">QO033_12040</name>
</gene>
<keyword evidence="1" id="KW-0004">4Fe-4S</keyword>
<feature type="region of interest" description="Disordered" evidence="7">
    <location>
        <begin position="355"/>
        <end position="388"/>
    </location>
</feature>
<name>A0ABT7F1E1_9RHOB</name>
<evidence type="ECO:0000256" key="2">
    <source>
        <dbReference type="ARBA" id="ARBA00022617"/>
    </source>
</evidence>
<dbReference type="Gene3D" id="3.30.413.10">
    <property type="entry name" value="Sulfite Reductase Hemoprotein, domain 1"/>
    <property type="match status" value="1"/>
</dbReference>
<comment type="caution">
    <text evidence="9">The sequence shown here is derived from an EMBL/GenBank/DDBJ whole genome shotgun (WGS) entry which is preliminary data.</text>
</comment>
<dbReference type="GO" id="GO:0043818">
    <property type="term" value="F:precorrin-3B synthase activity"/>
    <property type="evidence" value="ECO:0007669"/>
    <property type="project" value="UniProtKB-EC"/>
</dbReference>
<protein>
    <submittedName>
        <fullName evidence="9">Precorrin-3B synthase</fullName>
        <ecNumber evidence="9">1.14.13.83</ecNumber>
    </submittedName>
</protein>
<evidence type="ECO:0000313" key="9">
    <source>
        <dbReference type="EMBL" id="MDK3018409.1"/>
    </source>
</evidence>
<dbReference type="EMBL" id="JASNJD010000007">
    <property type="protein sequence ID" value="MDK3018409.1"/>
    <property type="molecule type" value="Genomic_DNA"/>
</dbReference>
<keyword evidence="3" id="KW-0479">Metal-binding</keyword>
<evidence type="ECO:0000259" key="8">
    <source>
        <dbReference type="Pfam" id="PF03460"/>
    </source>
</evidence>
<dbReference type="InterPro" id="IPR012798">
    <property type="entry name" value="Cbl_synth_CobG-like"/>
</dbReference>
<dbReference type="InterPro" id="IPR045854">
    <property type="entry name" value="NO2/SO3_Rdtase_4Fe4S_sf"/>
</dbReference>
<feature type="domain" description="Nitrite/Sulfite reductase ferredoxin-like" evidence="8">
    <location>
        <begin position="16"/>
        <end position="81"/>
    </location>
</feature>
<keyword evidence="5" id="KW-0408">Iron</keyword>
<keyword evidence="2" id="KW-0349">Heme</keyword>
<keyword evidence="10" id="KW-1185">Reference proteome</keyword>
<proteinExistence type="predicted"/>
<evidence type="ECO:0000256" key="6">
    <source>
        <dbReference type="ARBA" id="ARBA00023014"/>
    </source>
</evidence>
<dbReference type="NCBIfam" id="TIGR02435">
    <property type="entry name" value="CobG"/>
    <property type="match status" value="1"/>
</dbReference>
<dbReference type="PANTHER" id="PTHR32439">
    <property type="entry name" value="FERREDOXIN--NITRITE REDUCTASE, CHLOROPLASTIC"/>
    <property type="match status" value="1"/>
</dbReference>
<dbReference type="PANTHER" id="PTHR32439:SF9">
    <property type="entry name" value="BLR3264 PROTEIN"/>
    <property type="match status" value="1"/>
</dbReference>
<evidence type="ECO:0000256" key="4">
    <source>
        <dbReference type="ARBA" id="ARBA00023002"/>
    </source>
</evidence>
<dbReference type="RefSeq" id="WP_284481221.1">
    <property type="nucleotide sequence ID" value="NZ_JASNJD010000007.1"/>
</dbReference>
<evidence type="ECO:0000313" key="10">
    <source>
        <dbReference type="Proteomes" id="UP001243757"/>
    </source>
</evidence>
<keyword evidence="6" id="KW-0411">Iron-sulfur</keyword>
<sequence length="388" mass="40432">MSDPVIQGWCPGALRPMASGDGLVVRIRAPHSRLTPEQARGLAYLAGRYGNGLIDLSARANLQLRGIGPASHAALIDGLRSLGLVDGSIAVETRRNILLTPFWTPGDANDRIARTLTATLMQEAAPDLPGKFGFAVDCGPAPVLTETPADIRLERGADGGLICRADHATHGARVTIATAASTASSLARWFLDSGGAPEGRGRMARHLGRGAVPPGRFGEAAMSPAQTVPDPGPCPGGVLVALEFGQMRAETLTSLADLGPLRLTPWRMLLIEGAGIAPALPRLIADPEDPRLRISACTGAPGCPQALAATRTLARVLAPHLPAHQRLHISGCAKGCAHPGPAPLTLVATGPDRFDLTRQGRASDPPARRTLSHETLTSHPDLLTDEGP</sequence>
<dbReference type="Proteomes" id="UP001243757">
    <property type="component" value="Unassembled WGS sequence"/>
</dbReference>
<dbReference type="EC" id="1.14.13.83" evidence="9"/>
<dbReference type="InterPro" id="IPR051329">
    <property type="entry name" value="NIR_SIR_4Fe-4S"/>
</dbReference>
<dbReference type="Pfam" id="PF03460">
    <property type="entry name" value="NIR_SIR_ferr"/>
    <property type="match status" value="1"/>
</dbReference>